<dbReference type="KEGG" id="ape:APE_0850"/>
<name>Q9YDR7_AERPE</name>
<keyword evidence="3" id="KW-1185">Reference proteome</keyword>
<dbReference type="Proteomes" id="UP000002518">
    <property type="component" value="Chromosome"/>
</dbReference>
<reference evidence="2 3" key="1">
    <citation type="journal article" date="1999" name="DNA Res.">
        <title>Complete genome sequence of an aerobic hyper-thermophilic crenarchaeon, Aeropyrum pernix K1.</title>
        <authorList>
            <person name="Kawarabayasi Y."/>
            <person name="Hino Y."/>
            <person name="Horikawa H."/>
            <person name="Yamazaki S."/>
            <person name="Haikawa Y."/>
            <person name="Jin-no K."/>
            <person name="Takahashi M."/>
            <person name="Sekine M."/>
            <person name="Baba S."/>
            <person name="Ankai A."/>
            <person name="Kosugi H."/>
            <person name="Hosoyama A."/>
            <person name="Fukui S."/>
            <person name="Nagai Y."/>
            <person name="Nishijima K."/>
            <person name="Nakazawa H."/>
            <person name="Takamiya M."/>
            <person name="Masuda S."/>
            <person name="Funahashi T."/>
            <person name="Tanaka T."/>
            <person name="Kudoh Y."/>
            <person name="Yamazaki J."/>
            <person name="Kushida N."/>
            <person name="Oguchi A."/>
            <person name="Aoki K."/>
            <person name="Kubota K."/>
            <person name="Nakamura Y."/>
            <person name="Nomura N."/>
            <person name="Sako Y."/>
            <person name="Kikuchi H."/>
        </authorList>
    </citation>
    <scope>NUCLEOTIDE SEQUENCE [LARGE SCALE GENOMIC DNA]</scope>
    <source>
        <strain evidence="3">ATCC 700893 / DSM 11879 / JCM 9820 / NBRC 100138 / K1</strain>
    </source>
</reference>
<sequence length="105" mass="10751">MQGFIAYLVGFAVVAGVAVALGITLGFFADIASSLTYTTTTTSVDPSTGQTVTITQTNYYVPQEYMNVIDMAQSLGGTGVTLAIAALIVGLALLLIAVIRQTGGV</sequence>
<dbReference type="EnsemblBacteria" id="BAA79830">
    <property type="protein sequence ID" value="BAA79830"/>
    <property type="gene ID" value="APE_0850"/>
</dbReference>
<feature type="transmembrane region" description="Helical" evidence="1">
    <location>
        <begin position="75"/>
        <end position="99"/>
    </location>
</feature>
<organism evidence="2 3">
    <name type="scientific">Aeropyrum pernix (strain ATCC 700893 / DSM 11879 / JCM 9820 / NBRC 100138 / K1)</name>
    <dbReference type="NCBI Taxonomy" id="272557"/>
    <lineage>
        <taxon>Archaea</taxon>
        <taxon>Thermoproteota</taxon>
        <taxon>Thermoprotei</taxon>
        <taxon>Desulfurococcales</taxon>
        <taxon>Desulfurococcaceae</taxon>
        <taxon>Aeropyrum</taxon>
    </lineage>
</organism>
<dbReference type="PIR" id="F72678">
    <property type="entry name" value="F72678"/>
</dbReference>
<feature type="transmembrane region" description="Helical" evidence="1">
    <location>
        <begin position="7"/>
        <end position="29"/>
    </location>
</feature>
<dbReference type="STRING" id="272557.APE_0850"/>
<keyword evidence="1" id="KW-1133">Transmembrane helix</keyword>
<keyword evidence="1" id="KW-0812">Transmembrane</keyword>
<keyword evidence="1" id="KW-0472">Membrane</keyword>
<dbReference type="RefSeq" id="WP_010866015.1">
    <property type="nucleotide sequence ID" value="NC_000854.2"/>
</dbReference>
<evidence type="ECO:0000313" key="3">
    <source>
        <dbReference type="Proteomes" id="UP000002518"/>
    </source>
</evidence>
<evidence type="ECO:0000256" key="1">
    <source>
        <dbReference type="SAM" id="Phobius"/>
    </source>
</evidence>
<proteinExistence type="predicted"/>
<evidence type="ECO:0000313" key="2">
    <source>
        <dbReference type="EMBL" id="BAA79830.1"/>
    </source>
</evidence>
<accession>Q9YDR7</accession>
<dbReference type="EMBL" id="BA000002">
    <property type="protein sequence ID" value="BAA79830.1"/>
    <property type="molecule type" value="Genomic_DNA"/>
</dbReference>
<protein>
    <submittedName>
        <fullName evidence="2">Uncharacterized protein</fullName>
    </submittedName>
</protein>
<dbReference type="GeneID" id="1444947"/>
<dbReference type="AlphaFoldDB" id="Q9YDR7"/>
<gene>
    <name evidence="2" type="ordered locus">APE_0850</name>
</gene>